<dbReference type="GO" id="GO:0006635">
    <property type="term" value="P:fatty acid beta-oxidation"/>
    <property type="evidence" value="ECO:0007669"/>
    <property type="project" value="UniProtKB-UniPathway"/>
</dbReference>
<comment type="similarity">
    <text evidence="3">In the N-terminal section; belongs to the enoyl-CoA hydratase/isomerase family.</text>
</comment>
<comment type="subcellular location">
    <subcellularLocation>
        <location evidence="1">Peroxisome</location>
    </subcellularLocation>
</comment>
<dbReference type="OrthoDB" id="9771883at2"/>
<dbReference type="RefSeq" id="WP_058290255.1">
    <property type="nucleotide sequence ID" value="NZ_CYSD01000035.1"/>
</dbReference>
<evidence type="ECO:0000313" key="18">
    <source>
        <dbReference type="Proteomes" id="UP000052022"/>
    </source>
</evidence>
<dbReference type="InterPro" id="IPR029045">
    <property type="entry name" value="ClpP/crotonase-like_dom_sf"/>
</dbReference>
<evidence type="ECO:0000256" key="12">
    <source>
        <dbReference type="ARBA" id="ARBA00023268"/>
    </source>
</evidence>
<proteinExistence type="inferred from homology"/>
<evidence type="ECO:0000256" key="7">
    <source>
        <dbReference type="ARBA" id="ARBA00023027"/>
    </source>
</evidence>
<dbReference type="InterPro" id="IPR006108">
    <property type="entry name" value="3HC_DH_C"/>
</dbReference>
<dbReference type="Gene3D" id="1.10.1040.50">
    <property type="match status" value="1"/>
</dbReference>
<evidence type="ECO:0000256" key="13">
    <source>
        <dbReference type="ARBA" id="ARBA00049556"/>
    </source>
</evidence>
<dbReference type="PANTHER" id="PTHR23309">
    <property type="entry name" value="3-HYDROXYACYL-COA DEHYROGENASE"/>
    <property type="match status" value="1"/>
</dbReference>
<dbReference type="FunFam" id="1.10.1040.50:FF:000006">
    <property type="entry name" value="Peroxisomal bifunctional enzyme"/>
    <property type="match status" value="1"/>
</dbReference>
<dbReference type="UniPathway" id="UPA00659"/>
<feature type="domain" description="3-hydroxyacyl-CoA dehydrogenase C-terminal" evidence="15">
    <location>
        <begin position="472"/>
        <end position="565"/>
    </location>
</feature>
<keyword evidence="5" id="KW-0442">Lipid degradation</keyword>
<keyword evidence="18" id="KW-1185">Reference proteome</keyword>
<dbReference type="STRING" id="928856.SAMN04488049_13016"/>
<dbReference type="Pfam" id="PF00725">
    <property type="entry name" value="3HCDH"/>
    <property type="match status" value="1"/>
</dbReference>
<dbReference type="SUPFAM" id="SSF48179">
    <property type="entry name" value="6-phosphogluconate dehydrogenase C-terminal domain-like"/>
    <property type="match status" value="2"/>
</dbReference>
<dbReference type="Pfam" id="PF00378">
    <property type="entry name" value="ECH_1"/>
    <property type="match status" value="1"/>
</dbReference>
<dbReference type="InterPro" id="IPR018376">
    <property type="entry name" value="Enoyl-CoA_hyd/isom_CS"/>
</dbReference>
<evidence type="ECO:0000259" key="15">
    <source>
        <dbReference type="Pfam" id="PF00725"/>
    </source>
</evidence>
<protein>
    <submittedName>
        <fullName evidence="17">Fatty acid oxidation complex subunit alpha</fullName>
    </submittedName>
</protein>
<keyword evidence="9" id="KW-0576">Peroxisome</keyword>
<comment type="pathway">
    <text evidence="2">Lipid metabolism; fatty acid beta-oxidation.</text>
</comment>
<dbReference type="Pfam" id="PF02737">
    <property type="entry name" value="3HCDH_N"/>
    <property type="match status" value="1"/>
</dbReference>
<dbReference type="FunFam" id="3.40.50.720:FF:000009">
    <property type="entry name" value="Fatty oxidation complex, alpha subunit"/>
    <property type="match status" value="1"/>
</dbReference>
<dbReference type="Gene3D" id="3.90.226.10">
    <property type="entry name" value="2-enoyl-CoA Hydratase, Chain A, domain 1"/>
    <property type="match status" value="1"/>
</dbReference>
<dbReference type="InterPro" id="IPR036291">
    <property type="entry name" value="NAD(P)-bd_dom_sf"/>
</dbReference>
<dbReference type="InterPro" id="IPR001753">
    <property type="entry name" value="Enoyl-CoA_hydra/iso"/>
</dbReference>
<name>A0A0P1GXS8_9RHOB</name>
<dbReference type="CDD" id="cd06558">
    <property type="entry name" value="crotonase-like"/>
    <property type="match status" value="1"/>
</dbReference>
<dbReference type="SUPFAM" id="SSF51735">
    <property type="entry name" value="NAD(P)-binding Rossmann-fold domains"/>
    <property type="match status" value="1"/>
</dbReference>
<evidence type="ECO:0000256" key="10">
    <source>
        <dbReference type="ARBA" id="ARBA00023235"/>
    </source>
</evidence>
<dbReference type="PROSITE" id="PS00166">
    <property type="entry name" value="ENOYL_COA_HYDRATASE"/>
    <property type="match status" value="1"/>
</dbReference>
<comment type="similarity">
    <text evidence="14">Belongs to the enoyl-CoA hydratase/isomerase family.</text>
</comment>
<keyword evidence="12" id="KW-0511">Multifunctional enzyme</keyword>
<keyword evidence="11" id="KW-0456">Lyase</keyword>
<dbReference type="AlphaFoldDB" id="A0A0P1GXS8"/>
<dbReference type="InterPro" id="IPR008927">
    <property type="entry name" value="6-PGluconate_DH-like_C_sf"/>
</dbReference>
<keyword evidence="6" id="KW-0560">Oxidoreductase</keyword>
<evidence type="ECO:0000256" key="2">
    <source>
        <dbReference type="ARBA" id="ARBA00005005"/>
    </source>
</evidence>
<evidence type="ECO:0000256" key="3">
    <source>
        <dbReference type="ARBA" id="ARBA00008750"/>
    </source>
</evidence>
<dbReference type="InterPro" id="IPR006176">
    <property type="entry name" value="3-OHacyl-CoA_DH_NAD-bd"/>
</dbReference>
<dbReference type="EMBL" id="CYSD01000035">
    <property type="protein sequence ID" value="CUH79118.1"/>
    <property type="molecule type" value="Genomic_DNA"/>
</dbReference>
<dbReference type="Gene3D" id="3.40.50.720">
    <property type="entry name" value="NAD(P)-binding Rossmann-like Domain"/>
    <property type="match status" value="1"/>
</dbReference>
<gene>
    <name evidence="17" type="primary">fadB_2</name>
    <name evidence="17" type="ORF">TRM7557_02200</name>
</gene>
<keyword evidence="4" id="KW-0276">Fatty acid metabolism</keyword>
<evidence type="ECO:0000256" key="6">
    <source>
        <dbReference type="ARBA" id="ARBA00023002"/>
    </source>
</evidence>
<dbReference type="Proteomes" id="UP000052022">
    <property type="component" value="Unassembled WGS sequence"/>
</dbReference>
<accession>A0A0P1GXS8</accession>
<dbReference type="GO" id="GO:0070403">
    <property type="term" value="F:NAD+ binding"/>
    <property type="evidence" value="ECO:0007669"/>
    <property type="project" value="InterPro"/>
</dbReference>
<evidence type="ECO:0000256" key="1">
    <source>
        <dbReference type="ARBA" id="ARBA00004275"/>
    </source>
</evidence>
<evidence type="ECO:0000256" key="4">
    <source>
        <dbReference type="ARBA" id="ARBA00022832"/>
    </source>
</evidence>
<evidence type="ECO:0000256" key="14">
    <source>
        <dbReference type="RuleBase" id="RU003707"/>
    </source>
</evidence>
<evidence type="ECO:0000256" key="8">
    <source>
        <dbReference type="ARBA" id="ARBA00023098"/>
    </source>
</evidence>
<evidence type="ECO:0000313" key="17">
    <source>
        <dbReference type="EMBL" id="CUH79118.1"/>
    </source>
</evidence>
<dbReference type="GO" id="GO:0004300">
    <property type="term" value="F:enoyl-CoA hydratase activity"/>
    <property type="evidence" value="ECO:0007669"/>
    <property type="project" value="UniProtKB-ARBA"/>
</dbReference>
<evidence type="ECO:0000256" key="5">
    <source>
        <dbReference type="ARBA" id="ARBA00022963"/>
    </source>
</evidence>
<evidence type="ECO:0000256" key="9">
    <source>
        <dbReference type="ARBA" id="ARBA00023140"/>
    </source>
</evidence>
<keyword evidence="8" id="KW-0443">Lipid metabolism</keyword>
<dbReference type="GO" id="GO:0016853">
    <property type="term" value="F:isomerase activity"/>
    <property type="evidence" value="ECO:0007669"/>
    <property type="project" value="UniProtKB-KW"/>
</dbReference>
<keyword evidence="7" id="KW-0520">NAD</keyword>
<reference evidence="17 18" key="1">
    <citation type="submission" date="2015-09" db="EMBL/GenBank/DDBJ databases">
        <authorList>
            <consortium name="Swine Surveillance"/>
        </authorList>
    </citation>
    <scope>NUCLEOTIDE SEQUENCE [LARGE SCALE GENOMIC DNA]</scope>
    <source>
        <strain evidence="17 18">CECT 7557</strain>
    </source>
</reference>
<evidence type="ECO:0000256" key="11">
    <source>
        <dbReference type="ARBA" id="ARBA00023239"/>
    </source>
</evidence>
<feature type="domain" description="3-hydroxyacyl-CoA dehydrogenase NAD binding" evidence="16">
    <location>
        <begin position="291"/>
        <end position="466"/>
    </location>
</feature>
<sequence length="659" mass="70200">MSVTVTCDNGIALVTIDNPPVNAASHSVRLGLEQALRQTEADDTVNAVVLHCMGRTFIAGADVKEFGQPPQDPALPDLLLQIEGASKPWVAAIHGSALGGGLETALCCHYRLAAAEAKLGLPEVQLGLLPGAGGTVRLPRLIAAERALNMISTGKPVSAQLALQDGLIDKIAAGDLLHDAVQFARSIVGKALPPTLLSRPAIKPKDTAAFEAELSKIAQKAGAQDAPKAIIQAIQNALDLPPDAALTAERRAFQILRSHPQSAAMRHVFFAERNTTKIDRLKDVAPRKISTVGVIGGGTMGAGIAAACLLSGFAVTLIERDQNAANQGAARVKATLDGSLKRGMISPAKHTHLLAALSAGADYTMLADADLVIEAVFEDLGVKQQVFKHVEAVVRPDTILATNTSYLDVNSIADATGDPSRVIGLHFFSPAHIMKLLEVVVPTAVSDAVLATAISLAKSLRKIVVLSGVCDGFIANRIMSAYRRECEYMLEDGALPWDIDTAMTEFGLPMGIFQMQDLAGLDISWAMRKRQAATRDPSLRYVDIGDKLCEQGHLGRKTGRGYYRYEDGKTARPDPEVEALILAESKRKGITRQGFAAAEIMARILSAMQTEGQRILDEGIAHNAADIDVAMINAYGFPRWRGGPMYMADTQARLGKDTA</sequence>
<organism evidence="17 18">
    <name type="scientific">Tritonibacter multivorans</name>
    <dbReference type="NCBI Taxonomy" id="928856"/>
    <lineage>
        <taxon>Bacteria</taxon>
        <taxon>Pseudomonadati</taxon>
        <taxon>Pseudomonadota</taxon>
        <taxon>Alphaproteobacteria</taxon>
        <taxon>Rhodobacterales</taxon>
        <taxon>Paracoccaceae</taxon>
        <taxon>Tritonibacter</taxon>
    </lineage>
</organism>
<dbReference type="SUPFAM" id="SSF52096">
    <property type="entry name" value="ClpP/crotonase"/>
    <property type="match status" value="1"/>
</dbReference>
<keyword evidence="10" id="KW-0413">Isomerase</keyword>
<evidence type="ECO:0000259" key="16">
    <source>
        <dbReference type="Pfam" id="PF02737"/>
    </source>
</evidence>
<comment type="catalytic activity">
    <reaction evidence="13">
        <text>a (3S)-3-hydroxyacyl-CoA + NAD(+) = a 3-oxoacyl-CoA + NADH + H(+)</text>
        <dbReference type="Rhea" id="RHEA:22432"/>
        <dbReference type="ChEBI" id="CHEBI:15378"/>
        <dbReference type="ChEBI" id="CHEBI:57318"/>
        <dbReference type="ChEBI" id="CHEBI:57540"/>
        <dbReference type="ChEBI" id="CHEBI:57945"/>
        <dbReference type="ChEBI" id="CHEBI:90726"/>
        <dbReference type="EC" id="1.1.1.35"/>
    </reaction>
</comment>
<dbReference type="GO" id="GO:0003857">
    <property type="term" value="F:(3S)-3-hydroxyacyl-CoA dehydrogenase (NAD+) activity"/>
    <property type="evidence" value="ECO:0007669"/>
    <property type="project" value="UniProtKB-EC"/>
</dbReference>